<comment type="caution">
    <text evidence="2">The sequence shown here is derived from an EMBL/GenBank/DDBJ whole genome shotgun (WGS) entry which is preliminary data.</text>
</comment>
<feature type="region of interest" description="Disordered" evidence="1">
    <location>
        <begin position="36"/>
        <end position="102"/>
    </location>
</feature>
<organism evidence="2 3">
    <name type="scientific">Puccinia graminis f. sp. tritici</name>
    <dbReference type="NCBI Taxonomy" id="56615"/>
    <lineage>
        <taxon>Eukaryota</taxon>
        <taxon>Fungi</taxon>
        <taxon>Dikarya</taxon>
        <taxon>Basidiomycota</taxon>
        <taxon>Pucciniomycotina</taxon>
        <taxon>Pucciniomycetes</taxon>
        <taxon>Pucciniales</taxon>
        <taxon>Pucciniaceae</taxon>
        <taxon>Puccinia</taxon>
    </lineage>
</organism>
<proteinExistence type="predicted"/>
<dbReference type="EMBL" id="VSWC01000183">
    <property type="protein sequence ID" value="KAA1069836.1"/>
    <property type="molecule type" value="Genomic_DNA"/>
</dbReference>
<evidence type="ECO:0000256" key="1">
    <source>
        <dbReference type="SAM" id="MobiDB-lite"/>
    </source>
</evidence>
<name>A0A5B0M0H3_PUCGR</name>
<accession>A0A5B0M0H3</accession>
<protein>
    <submittedName>
        <fullName evidence="2">Uncharacterized protein</fullName>
    </submittedName>
</protein>
<dbReference type="Proteomes" id="UP000324748">
    <property type="component" value="Unassembled WGS sequence"/>
</dbReference>
<feature type="compositionally biased region" description="Polar residues" evidence="1">
    <location>
        <begin position="50"/>
        <end position="84"/>
    </location>
</feature>
<gene>
    <name evidence="2" type="ORF">PGT21_034000</name>
</gene>
<evidence type="ECO:0000313" key="2">
    <source>
        <dbReference type="EMBL" id="KAA1069836.1"/>
    </source>
</evidence>
<reference evidence="2 3" key="1">
    <citation type="submission" date="2019-05" db="EMBL/GenBank/DDBJ databases">
        <title>Emergence of the Ug99 lineage of the wheat stem rust pathogen through somatic hybridization.</title>
        <authorList>
            <person name="Li F."/>
            <person name="Upadhyaya N.M."/>
            <person name="Sperschneider J."/>
            <person name="Matny O."/>
            <person name="Nguyen-Phuc H."/>
            <person name="Mago R."/>
            <person name="Raley C."/>
            <person name="Miller M.E."/>
            <person name="Silverstein K.A.T."/>
            <person name="Henningsen E."/>
            <person name="Hirsch C.D."/>
            <person name="Visser B."/>
            <person name="Pretorius Z.A."/>
            <person name="Steffenson B.J."/>
            <person name="Schwessinger B."/>
            <person name="Dodds P.N."/>
            <person name="Figueroa M."/>
        </authorList>
    </citation>
    <scope>NUCLEOTIDE SEQUENCE [LARGE SCALE GENOMIC DNA]</scope>
    <source>
        <strain evidence="2">21-0</strain>
    </source>
</reference>
<sequence length="102" mass="11491">MEIMARKIEDLPDNISKQFLKLKKESILLDMQEQLKQRQKLAAQKEKESQQPTSTANQPEQSTSTANQPESFSSAPESQPGTSESLHDLCDEEIDPMLDSLT</sequence>
<keyword evidence="3" id="KW-1185">Reference proteome</keyword>
<evidence type="ECO:0000313" key="3">
    <source>
        <dbReference type="Proteomes" id="UP000324748"/>
    </source>
</evidence>
<dbReference type="AlphaFoldDB" id="A0A5B0M0H3"/>